<organism evidence="1 2">
    <name type="scientific">Phaseolus angularis</name>
    <name type="common">Azuki bean</name>
    <name type="synonym">Vigna angularis</name>
    <dbReference type="NCBI Taxonomy" id="3914"/>
    <lineage>
        <taxon>Eukaryota</taxon>
        <taxon>Viridiplantae</taxon>
        <taxon>Streptophyta</taxon>
        <taxon>Embryophyta</taxon>
        <taxon>Tracheophyta</taxon>
        <taxon>Spermatophyta</taxon>
        <taxon>Magnoliopsida</taxon>
        <taxon>eudicotyledons</taxon>
        <taxon>Gunneridae</taxon>
        <taxon>Pentapetalae</taxon>
        <taxon>rosids</taxon>
        <taxon>fabids</taxon>
        <taxon>Fabales</taxon>
        <taxon>Fabaceae</taxon>
        <taxon>Papilionoideae</taxon>
        <taxon>50 kb inversion clade</taxon>
        <taxon>NPAAA clade</taxon>
        <taxon>indigoferoid/millettioid clade</taxon>
        <taxon>Phaseoleae</taxon>
        <taxon>Vigna</taxon>
    </lineage>
</organism>
<reference evidence="2" key="1">
    <citation type="journal article" date="2015" name="Proc. Natl. Acad. Sci. U.S.A.">
        <title>Genome sequencing of adzuki bean (Vigna angularis) provides insight into high starch and low fat accumulation and domestication.</title>
        <authorList>
            <person name="Yang K."/>
            <person name="Tian Z."/>
            <person name="Chen C."/>
            <person name="Luo L."/>
            <person name="Zhao B."/>
            <person name="Wang Z."/>
            <person name="Yu L."/>
            <person name="Li Y."/>
            <person name="Sun Y."/>
            <person name="Li W."/>
            <person name="Chen Y."/>
            <person name="Li Y."/>
            <person name="Zhang Y."/>
            <person name="Ai D."/>
            <person name="Zhao J."/>
            <person name="Shang C."/>
            <person name="Ma Y."/>
            <person name="Wu B."/>
            <person name="Wang M."/>
            <person name="Gao L."/>
            <person name="Sun D."/>
            <person name="Zhang P."/>
            <person name="Guo F."/>
            <person name="Wang W."/>
            <person name="Li Y."/>
            <person name="Wang J."/>
            <person name="Varshney R.K."/>
            <person name="Wang J."/>
            <person name="Ling H.Q."/>
            <person name="Wan P."/>
        </authorList>
    </citation>
    <scope>NUCLEOTIDE SEQUENCE</scope>
    <source>
        <strain evidence="2">cv. Jingnong 6</strain>
    </source>
</reference>
<dbReference type="Gramene" id="KOM29151">
    <property type="protein sequence ID" value="KOM29151"/>
    <property type="gene ID" value="LR48_Vigan635s007600"/>
</dbReference>
<evidence type="ECO:0000313" key="2">
    <source>
        <dbReference type="Proteomes" id="UP000053144"/>
    </source>
</evidence>
<dbReference type="OMA" id="YICCEND"/>
<evidence type="ECO:0000313" key="1">
    <source>
        <dbReference type="EMBL" id="KOM29151.1"/>
    </source>
</evidence>
<dbReference type="EMBL" id="KQ258467">
    <property type="protein sequence ID" value="KOM29151.1"/>
    <property type="molecule type" value="Genomic_DNA"/>
</dbReference>
<proteinExistence type="predicted"/>
<accession>A0A0L9TFE7</accession>
<name>A0A0L9TFE7_PHAAN</name>
<dbReference type="Proteomes" id="UP000053144">
    <property type="component" value="Unassembled WGS sequence"/>
</dbReference>
<sequence length="214" mass="24161">MQGNKSVVRLKSSRLLEVNTKTQKYKAKDGTTRFSSETTYSLGDTVVTIDITQEICSGRVKTVYVDISEDTGKGSFAKLEMRVTRNKRYGILCNYMNTTFGGSYNSAKENYCAPPLPEREMVRYICCENDCGGCFTLEKKKEEKHGTVVRVQATHDFMVGEETMHMKVKIKNDDKGRGELNVEVEGPVKLTKDYMNHVVLGMRNKMVSAIEKGH</sequence>
<dbReference type="AlphaFoldDB" id="A0A0L9TFE7"/>
<gene>
    <name evidence="1" type="ORF">LR48_Vigan635s007600</name>
</gene>
<protein>
    <submittedName>
        <fullName evidence="1">Uncharacterized protein</fullName>
    </submittedName>
</protein>